<evidence type="ECO:0000256" key="4">
    <source>
        <dbReference type="SAM" id="MobiDB-lite"/>
    </source>
</evidence>
<dbReference type="STRING" id="1684307.A0A316U6N4"/>
<feature type="region of interest" description="Disordered" evidence="4">
    <location>
        <begin position="1"/>
        <end position="21"/>
    </location>
</feature>
<dbReference type="InterPro" id="IPR011051">
    <property type="entry name" value="RmlC_Cupin_sf"/>
</dbReference>
<comment type="similarity">
    <text evidence="1 3">Belongs to the pirin family.</text>
</comment>
<dbReference type="PANTHER" id="PTHR43212">
    <property type="entry name" value="QUERCETIN 2,3-DIOXYGENASE"/>
    <property type="match status" value="1"/>
</dbReference>
<feature type="binding site" evidence="2">
    <location>
        <position position="120"/>
    </location>
    <ligand>
        <name>Fe cation</name>
        <dbReference type="ChEBI" id="CHEBI:24875"/>
    </ligand>
</feature>
<dbReference type="RefSeq" id="XP_025348066.1">
    <property type="nucleotide sequence ID" value="XM_025493555.1"/>
</dbReference>
<organism evidence="6 7">
    <name type="scientific">Pseudomicrostroma glucosiphilum</name>
    <dbReference type="NCBI Taxonomy" id="1684307"/>
    <lineage>
        <taxon>Eukaryota</taxon>
        <taxon>Fungi</taxon>
        <taxon>Dikarya</taxon>
        <taxon>Basidiomycota</taxon>
        <taxon>Ustilaginomycotina</taxon>
        <taxon>Exobasidiomycetes</taxon>
        <taxon>Microstromatales</taxon>
        <taxon>Microstromatales incertae sedis</taxon>
        <taxon>Pseudomicrostroma</taxon>
    </lineage>
</organism>
<sequence length="327" mass="35693">MSTATTTSLNSTASSCPPPSAQLRKWNARMHDDHGWLKTFLTFSFAGHHDPKWDSFGPLRVVNEDRIEAGTGFPPHSHASYEIFSYVLSGELTHRDSMGNLETLKRGEIQYTRAGTGIKHSEYNNQKGGAGTHFMQIWFIPTREGQRMSPTYFSTQSPAELKQDKLLTLIRPHWSLPAEQQSTGGLLQPGQPIPAQASLVVRAAVLSPSSSAGGDATQSAGVTHTWGQDTDVESSTGEERWGVIHLAMNSGYKDPKSRTASGVGAKPDESKVRVELLSGEGEMQGEGYELTEGDALFVKGARVGQQVRVKHLAGREAEFLLFDLQRG</sequence>
<feature type="compositionally biased region" description="Low complexity" evidence="4">
    <location>
        <begin position="1"/>
        <end position="15"/>
    </location>
</feature>
<evidence type="ECO:0000313" key="6">
    <source>
        <dbReference type="EMBL" id="PWN20906.1"/>
    </source>
</evidence>
<dbReference type="InterPro" id="IPR014710">
    <property type="entry name" value="RmlC-like_jellyroll"/>
</dbReference>
<dbReference type="PANTHER" id="PTHR43212:SF3">
    <property type="entry name" value="QUERCETIN 2,3-DIOXYGENASE"/>
    <property type="match status" value="1"/>
</dbReference>
<dbReference type="SUPFAM" id="SSF51182">
    <property type="entry name" value="RmlC-like cupins"/>
    <property type="match status" value="1"/>
</dbReference>
<feature type="binding site" evidence="2">
    <location>
        <position position="122"/>
    </location>
    <ligand>
        <name>Fe cation</name>
        <dbReference type="ChEBI" id="CHEBI:24875"/>
    </ligand>
</feature>
<evidence type="ECO:0000256" key="1">
    <source>
        <dbReference type="ARBA" id="ARBA00008416"/>
    </source>
</evidence>
<protein>
    <submittedName>
        <fullName evidence="6">RmlC-like cupin</fullName>
    </submittedName>
</protein>
<evidence type="ECO:0000256" key="3">
    <source>
        <dbReference type="RuleBase" id="RU003457"/>
    </source>
</evidence>
<dbReference type="Proteomes" id="UP000245942">
    <property type="component" value="Unassembled WGS sequence"/>
</dbReference>
<dbReference type="Pfam" id="PF02678">
    <property type="entry name" value="Pirin"/>
    <property type="match status" value="1"/>
</dbReference>
<keyword evidence="2" id="KW-0479">Metal-binding</keyword>
<dbReference type="InterPro" id="IPR003829">
    <property type="entry name" value="Pirin_N_dom"/>
</dbReference>
<dbReference type="AlphaFoldDB" id="A0A316U6N4"/>
<keyword evidence="7" id="KW-1185">Reference proteome</keyword>
<evidence type="ECO:0000259" key="5">
    <source>
        <dbReference type="Pfam" id="PF02678"/>
    </source>
</evidence>
<reference evidence="6 7" key="1">
    <citation type="journal article" date="2018" name="Mol. Biol. Evol.">
        <title>Broad Genomic Sampling Reveals a Smut Pathogenic Ancestry of the Fungal Clade Ustilaginomycotina.</title>
        <authorList>
            <person name="Kijpornyongpan T."/>
            <person name="Mondo S.J."/>
            <person name="Barry K."/>
            <person name="Sandor L."/>
            <person name="Lee J."/>
            <person name="Lipzen A."/>
            <person name="Pangilinan J."/>
            <person name="LaButti K."/>
            <person name="Hainaut M."/>
            <person name="Henrissat B."/>
            <person name="Grigoriev I.V."/>
            <person name="Spatafora J.W."/>
            <person name="Aime M.C."/>
        </authorList>
    </citation>
    <scope>NUCLEOTIDE SEQUENCE [LARGE SCALE GENOMIC DNA]</scope>
    <source>
        <strain evidence="6 7">MCA 4718</strain>
    </source>
</reference>
<dbReference type="EMBL" id="KZ819326">
    <property type="protein sequence ID" value="PWN20906.1"/>
    <property type="molecule type" value="Genomic_DNA"/>
</dbReference>
<dbReference type="GO" id="GO:0046872">
    <property type="term" value="F:metal ion binding"/>
    <property type="evidence" value="ECO:0007669"/>
    <property type="project" value="UniProtKB-KW"/>
</dbReference>
<evidence type="ECO:0000313" key="7">
    <source>
        <dbReference type="Proteomes" id="UP000245942"/>
    </source>
</evidence>
<keyword evidence="2" id="KW-0408">Iron</keyword>
<accession>A0A316U6N4</accession>
<name>A0A316U6N4_9BASI</name>
<dbReference type="InterPro" id="IPR012093">
    <property type="entry name" value="Pirin"/>
</dbReference>
<feature type="binding site" evidence="2">
    <location>
        <position position="76"/>
    </location>
    <ligand>
        <name>Fe cation</name>
        <dbReference type="ChEBI" id="CHEBI:24875"/>
    </ligand>
</feature>
<comment type="cofactor">
    <cofactor evidence="2">
        <name>Fe cation</name>
        <dbReference type="ChEBI" id="CHEBI:24875"/>
    </cofactor>
    <text evidence="2">Binds 1 Fe cation per subunit.</text>
</comment>
<dbReference type="GeneID" id="37015289"/>
<proteinExistence type="inferred from homology"/>
<evidence type="ECO:0000256" key="2">
    <source>
        <dbReference type="PIRSR" id="PIRSR006232-1"/>
    </source>
</evidence>
<dbReference type="CDD" id="cd02910">
    <property type="entry name" value="cupin_Yhhw_N"/>
    <property type="match status" value="1"/>
</dbReference>
<feature type="binding site" evidence="2">
    <location>
        <position position="78"/>
    </location>
    <ligand>
        <name>Fe cation</name>
        <dbReference type="ChEBI" id="CHEBI:24875"/>
    </ligand>
</feature>
<gene>
    <name evidence="6" type="ORF">BCV69DRAFT_287277</name>
</gene>
<feature type="domain" description="Pirin N-terminal" evidence="5">
    <location>
        <begin position="31"/>
        <end position="138"/>
    </location>
</feature>
<dbReference type="OrthoDB" id="10261807at2759"/>
<dbReference type="Gene3D" id="2.60.120.10">
    <property type="entry name" value="Jelly Rolls"/>
    <property type="match status" value="2"/>
</dbReference>